<feature type="domain" description="ABC transmembrane type-1" evidence="11">
    <location>
        <begin position="1"/>
        <end position="144"/>
    </location>
</feature>
<feature type="transmembrane region" description="Helical" evidence="9">
    <location>
        <begin position="165"/>
        <end position="184"/>
    </location>
</feature>
<dbReference type="PROSITE" id="PS50929">
    <property type="entry name" value="ABC_TM1F"/>
    <property type="match status" value="1"/>
</dbReference>
<dbReference type="GO" id="GO:0005886">
    <property type="term" value="C:plasma membrane"/>
    <property type="evidence" value="ECO:0007669"/>
    <property type="project" value="UniProtKB-SubCell"/>
</dbReference>
<dbReference type="InterPro" id="IPR039421">
    <property type="entry name" value="Type_1_exporter"/>
</dbReference>
<evidence type="ECO:0008006" key="13">
    <source>
        <dbReference type="Google" id="ProtNLM"/>
    </source>
</evidence>
<keyword evidence="3" id="KW-1003">Cell membrane</keyword>
<comment type="subcellular location">
    <subcellularLocation>
        <location evidence="1">Cell membrane</location>
        <topology evidence="1">Multi-pass membrane protein</topology>
    </subcellularLocation>
</comment>
<evidence type="ECO:0000256" key="8">
    <source>
        <dbReference type="ARBA" id="ARBA00023136"/>
    </source>
</evidence>
<feature type="transmembrane region" description="Helical" evidence="9">
    <location>
        <begin position="32"/>
        <end position="62"/>
    </location>
</feature>
<keyword evidence="2" id="KW-0813">Transport</keyword>
<dbReference type="InterPro" id="IPR036640">
    <property type="entry name" value="ABC1_TM_sf"/>
</dbReference>
<keyword evidence="5" id="KW-0547">Nucleotide-binding</keyword>
<dbReference type="Pfam" id="PF00005">
    <property type="entry name" value="ABC_tran"/>
    <property type="match status" value="1"/>
</dbReference>
<feature type="transmembrane region" description="Helical" evidence="9">
    <location>
        <begin position="127"/>
        <end position="145"/>
    </location>
</feature>
<reference evidence="12" key="1">
    <citation type="submission" date="2018-05" db="EMBL/GenBank/DDBJ databases">
        <authorList>
            <person name="Lanie J.A."/>
            <person name="Ng W.-L."/>
            <person name="Kazmierczak K.M."/>
            <person name="Andrzejewski T.M."/>
            <person name="Davidsen T.M."/>
            <person name="Wayne K.J."/>
            <person name="Tettelin H."/>
            <person name="Glass J.I."/>
            <person name="Rusch D."/>
            <person name="Podicherti R."/>
            <person name="Tsui H.-C.T."/>
            <person name="Winkler M.E."/>
        </authorList>
    </citation>
    <scope>NUCLEOTIDE SEQUENCE</scope>
</reference>
<name>A0A382H1P5_9ZZZZ</name>
<evidence type="ECO:0000256" key="7">
    <source>
        <dbReference type="ARBA" id="ARBA00022989"/>
    </source>
</evidence>
<dbReference type="SUPFAM" id="SSF52540">
    <property type="entry name" value="P-loop containing nucleoside triphosphate hydrolases"/>
    <property type="match status" value="1"/>
</dbReference>
<accession>A0A382H1P5</accession>
<dbReference type="Gene3D" id="3.40.50.300">
    <property type="entry name" value="P-loop containing nucleotide triphosphate hydrolases"/>
    <property type="match status" value="1"/>
</dbReference>
<evidence type="ECO:0000259" key="11">
    <source>
        <dbReference type="PROSITE" id="PS50929"/>
    </source>
</evidence>
<proteinExistence type="predicted"/>
<evidence type="ECO:0000313" key="12">
    <source>
        <dbReference type="EMBL" id="SVB81236.1"/>
    </source>
</evidence>
<evidence type="ECO:0000256" key="3">
    <source>
        <dbReference type="ARBA" id="ARBA00022475"/>
    </source>
</evidence>
<dbReference type="PANTHER" id="PTHR24221">
    <property type="entry name" value="ATP-BINDING CASSETTE SUB-FAMILY B"/>
    <property type="match status" value="1"/>
</dbReference>
<evidence type="ECO:0000256" key="5">
    <source>
        <dbReference type="ARBA" id="ARBA00022741"/>
    </source>
</evidence>
<keyword evidence="8 9" id="KW-0472">Membrane</keyword>
<dbReference type="InterPro" id="IPR003593">
    <property type="entry name" value="AAA+_ATPase"/>
</dbReference>
<evidence type="ECO:0000256" key="2">
    <source>
        <dbReference type="ARBA" id="ARBA00022448"/>
    </source>
</evidence>
<feature type="non-terminal residue" evidence="12">
    <location>
        <position position="1"/>
    </location>
</feature>
<evidence type="ECO:0000256" key="6">
    <source>
        <dbReference type="ARBA" id="ARBA00022840"/>
    </source>
</evidence>
<feature type="non-terminal residue" evidence="12">
    <location>
        <position position="480"/>
    </location>
</feature>
<dbReference type="GO" id="GO:0140359">
    <property type="term" value="F:ABC-type transporter activity"/>
    <property type="evidence" value="ECO:0007669"/>
    <property type="project" value="InterPro"/>
</dbReference>
<dbReference type="GO" id="GO:0005524">
    <property type="term" value="F:ATP binding"/>
    <property type="evidence" value="ECO:0007669"/>
    <property type="project" value="UniProtKB-KW"/>
</dbReference>
<sequence length="480" mass="53959">RTGDSIFRIYADSAQVNAVIGRLVELSLSFWYYIYALFLLSFLSPTMGFIALSLAIPTIFWARWAMPRMRIRSLVYRATTSDLTSRIQESFAALKLIKAYDAGDRIQEGMEKDSVIAMNAAFQSRRLVALLMIIMFVIASIFLLSGEFFMGYSANQGNKTYANELIALMAVSWVIWNLGAFQWARTQFHTTSNNVRLFMRLWLTAQDMAMGLSRVFDILDIEPDIEDEPDAKPLIKPEKEISFENINFEYESGIPVLEGVSFTAKPGTITAIIGPTGSGKTTLMSLLLRLYEPSSGLIKIDGTPLNKYLIASLREKAAIALQENVLFSLSVRDNIRYVAPEADDSTINQAIEIACMDEYVHDLPQGLDTVLSDRGGKLSTGQRQRLSIARAVVRNTPILILDEPTAALDAVTEQQVMKNLSMWGRDRVIFLITHRISTIRRADNILYLDQGKILENGTHEELMRNENGKYKAFVEAESNL</sequence>
<dbReference type="SMART" id="SM00382">
    <property type="entry name" value="AAA"/>
    <property type="match status" value="1"/>
</dbReference>
<feature type="domain" description="ABC transporter" evidence="10">
    <location>
        <begin position="241"/>
        <end position="475"/>
    </location>
</feature>
<gene>
    <name evidence="12" type="ORF">METZ01_LOCUS234090</name>
</gene>
<dbReference type="Gene3D" id="1.20.1560.10">
    <property type="entry name" value="ABC transporter type 1, transmembrane domain"/>
    <property type="match status" value="1"/>
</dbReference>
<evidence type="ECO:0000259" key="10">
    <source>
        <dbReference type="PROSITE" id="PS50893"/>
    </source>
</evidence>
<dbReference type="Pfam" id="PF00664">
    <property type="entry name" value="ABC_membrane"/>
    <property type="match status" value="1"/>
</dbReference>
<keyword evidence="7 9" id="KW-1133">Transmembrane helix</keyword>
<dbReference type="PANTHER" id="PTHR24221:SF654">
    <property type="entry name" value="ATP-BINDING CASSETTE SUB-FAMILY B MEMBER 6"/>
    <property type="match status" value="1"/>
</dbReference>
<dbReference type="EMBL" id="UINC01058686">
    <property type="protein sequence ID" value="SVB81236.1"/>
    <property type="molecule type" value="Genomic_DNA"/>
</dbReference>
<dbReference type="InterPro" id="IPR003439">
    <property type="entry name" value="ABC_transporter-like_ATP-bd"/>
</dbReference>
<dbReference type="GO" id="GO:0034040">
    <property type="term" value="F:ATPase-coupled lipid transmembrane transporter activity"/>
    <property type="evidence" value="ECO:0007669"/>
    <property type="project" value="TreeGrafter"/>
</dbReference>
<evidence type="ECO:0000256" key="1">
    <source>
        <dbReference type="ARBA" id="ARBA00004651"/>
    </source>
</evidence>
<dbReference type="GO" id="GO:0016887">
    <property type="term" value="F:ATP hydrolysis activity"/>
    <property type="evidence" value="ECO:0007669"/>
    <property type="project" value="InterPro"/>
</dbReference>
<dbReference type="AlphaFoldDB" id="A0A382H1P5"/>
<keyword evidence="6" id="KW-0067">ATP-binding</keyword>
<dbReference type="SUPFAM" id="SSF90123">
    <property type="entry name" value="ABC transporter transmembrane region"/>
    <property type="match status" value="1"/>
</dbReference>
<organism evidence="12">
    <name type="scientific">marine metagenome</name>
    <dbReference type="NCBI Taxonomy" id="408172"/>
    <lineage>
        <taxon>unclassified sequences</taxon>
        <taxon>metagenomes</taxon>
        <taxon>ecological metagenomes</taxon>
    </lineage>
</organism>
<keyword evidence="4 9" id="KW-0812">Transmembrane</keyword>
<dbReference type="FunFam" id="3.40.50.300:FF:000221">
    <property type="entry name" value="Multidrug ABC transporter ATP-binding protein"/>
    <property type="match status" value="1"/>
</dbReference>
<evidence type="ECO:0000256" key="9">
    <source>
        <dbReference type="SAM" id="Phobius"/>
    </source>
</evidence>
<protein>
    <recommendedName>
        <fullName evidence="13">ABC transporter ATP-binding protein</fullName>
    </recommendedName>
</protein>
<dbReference type="InterPro" id="IPR027417">
    <property type="entry name" value="P-loop_NTPase"/>
</dbReference>
<dbReference type="InterPro" id="IPR011527">
    <property type="entry name" value="ABC1_TM_dom"/>
</dbReference>
<evidence type="ECO:0000256" key="4">
    <source>
        <dbReference type="ARBA" id="ARBA00022692"/>
    </source>
</evidence>
<dbReference type="PROSITE" id="PS50893">
    <property type="entry name" value="ABC_TRANSPORTER_2"/>
    <property type="match status" value="1"/>
</dbReference>